<keyword evidence="3" id="KW-0436">Ligase</keyword>
<dbReference type="SUPFAM" id="SSF51735">
    <property type="entry name" value="NAD(P)-binding Rossmann-fold domains"/>
    <property type="match status" value="1"/>
</dbReference>
<dbReference type="GO" id="GO:0016874">
    <property type="term" value="F:ligase activity"/>
    <property type="evidence" value="ECO:0007669"/>
    <property type="project" value="UniProtKB-KW"/>
</dbReference>
<dbReference type="PROSITE" id="PS50075">
    <property type="entry name" value="CARRIER"/>
    <property type="match status" value="1"/>
</dbReference>
<dbReference type="Gene3D" id="3.40.50.12780">
    <property type="entry name" value="N-terminal domain of ligase-like"/>
    <property type="match status" value="2"/>
</dbReference>
<dbReference type="InterPro" id="IPR000873">
    <property type="entry name" value="AMP-dep_synth/lig_dom"/>
</dbReference>
<evidence type="ECO:0000256" key="4">
    <source>
        <dbReference type="ARBA" id="ARBA00029454"/>
    </source>
</evidence>
<accession>A0A1V6U721</accession>
<evidence type="ECO:0000313" key="6">
    <source>
        <dbReference type="EMBL" id="OQE34235.1"/>
    </source>
</evidence>
<dbReference type="PROSITE" id="PS00455">
    <property type="entry name" value="AMP_BINDING"/>
    <property type="match status" value="1"/>
</dbReference>
<keyword evidence="2" id="KW-0597">Phosphoprotein</keyword>
<dbReference type="FunFam" id="3.40.50.12780:FF:000014">
    <property type="entry name" value="Nonribosomal peptide synthetase 1"/>
    <property type="match status" value="2"/>
</dbReference>
<sequence length="2179" mass="243887">MSAKENFIANVKLTGFETVAQVDLEKIRAWNKMYPELIERCVHDIFEVKAHEQPNAFAICAWDGELLYGELDELATNLATRLTEMGVGPGLLVPLCFEKSMWTTVAMLGVLKAGGGFVMLDTSLPEHDLHYIIQQLKADLILSSVSNEALSSRLARNVVSVDRRLFTNSEFEPNTRLAPSDPFSVMCLNFTSGTTGTPKGVLLTHRNYTSALYHQAPHLGLTKESRVYDFLPYSVDLSIGQIFISLAVGACLCVPMEQDRTNKLAQSMTSLRENVAFLTPSVAQSLDPDDTPTLKSIVFTGERLRLTDVNRWWGKVRVRNVYGLCECTLYSVINDHASCPEEATRIGFGAGQVTWVVNPDNHDHLVPLGSIGELLLEGPLVSEGYLNHPEKTAISFIDNPVWRQGLSDNSRRHGRRLYKTGDLVRYNEDGSLTFVGRKDTQIKVRGQRVELDEIEYCLQKHLTQAKQVVVDVIIPKRENSSPVLAAFIHTYPVSGNSKQSEPSHIGEKLQTSTDVEDVLSRRLPEYMVPTMFFCMQELPMTVRGRLDRKRLSEIGTSGFDQFMDLQKQVTKSKPTSRIGLDLQRMVGRVLALDSAQVGLAESFLALGEDSIAAMQAVSDAQNTGVELKVLDAFRYPTLDSPDSRCHHVVEKASEKIPPFSLLRHSFNRNLLLQEIESQYRLNPATVEDAYSCTPLQEDLLSLSLKHPDESMIQRTMKLTQTIQTKNFCRAWDEMAQNTGLLRTRIFQCSNGAPVQLILSEKIQWTHTIGLNDYLEKDKKRPMELGGPLARYAIVTDSTGLNRWFVLTLHHVLYDSWSLSRMMDMVNEEYGGISTKAKHEFKRFIKYIEEQDSDKTGEYWRHYLVDCDCTPFPALPLSVQRPVADSDITHQIPWLNTKPRDISTTTLFRAAWALLANCMTNSNSVVFGTTTSGRRTPVSGINEVLGPTTAIVPFHVKLSGCLKVLDYLATVQQQAADMIPFEQFGLQRIAQTCPEAQQACQFQTLLTVQSQEITRSDTALGLWDESYKPEWVNTFALSFELQIGLKRINARFDSNVIEPWIVQSLLEGLEYVMKQLDTAGSQQSIAEVELVTPRSLGRIWDWNRTVPVPVSETITSMIREQIQKQPMATAIYAWDAEFTYGELDRLSAVVADQLFQFGVNPQLLGPEILVPLCFEKSAWTIVSILGVLKSGAGFVLLDPSLPEPRLKSILEQVGSKLMLSSQANMELSCRLSKMVVQIGPDLSQLWNTVSNFDSSHAMSPSLLQQPSRVMYAVFTSGSTGAPKGVLVSHESFCSAVHYQLELLSFTRESRVFDFASYAFDTAVHNALATLVAGGCLCIPSEKDRKDNLGNIMSKMRPTVVNLTPTVARLLDPGTVQDLKTLILLGEAVTTRDVEQWHSPRLQLINAYGPAECTPISTINASASNRKEAIQIGKGVGLVTWIVDPEDHNRLLPLGCTGELLLEGPLVGNGYMGEPEKTAEAFIKDPKWLLKGSHTQPGRHGRLYRTGDLAQYNEDGSLTFLRRKDSQVKIRGQRFELGEVEHHIHNCLPKASQVVTEVVVPEGEINPRPVLVAFIQANENDMETEEKPTYMAKEYPMAADIQKKLAHYLPSYMVPTLFFSLRDLPLTASGKTNRRRLHEIGRELLLSKGKQPFDTQETTLENGFSQKRPILETEQPAYTLAQKLHSIYPSWTQDNMLLREVGPQHPNLEFNDILLHSSGLDSANMMEFMIFISQNFHIQVGMHFLMDRKTTIRSLAQYLADSEAGPASTHPLRNSPALISTNLIAEINRHDARVLTAQRGFASGNKGTSNDLSRDENIKSFTVLLTGANGFVGTQILRRLLENRLVSRVVGLVRGETDKVARQRTIDGAMKALWWTNHHAEKLEVWRGDLSLPHLGLDPTRWDSLATGKVVNTIIHCGATVHWTRSYNVLEAANVSSTIELLLLSVRVQGMRFLYITGGRPWDSHEELDVAKELSVADTMHYSQTKFVSEAVVKRAARRNLSDTNRLAIFNPRWVIGTPTEGYSNPDDYIWRLVATCIKIGVYNGDDEDGWLAIFDVTTTATAIIDLALGENMERMPEKQPQDGMFWREFWAIIGGLGYGLKAKGAAEWLALVRADIEATRERHPMWPLAHIFGSLQNDERLVGSSREKRGSTPLRLKIAVARSAQFLVEVGFLPKPLDGM</sequence>
<dbReference type="FunFam" id="3.30.300.30:FF:000015">
    <property type="entry name" value="Nonribosomal peptide synthase SidD"/>
    <property type="match status" value="2"/>
</dbReference>
<dbReference type="CDD" id="cd19545">
    <property type="entry name" value="FUM14_C_NRPS-like"/>
    <property type="match status" value="1"/>
</dbReference>
<dbReference type="InterPro" id="IPR001242">
    <property type="entry name" value="Condensation_dom"/>
</dbReference>
<dbReference type="CDD" id="cd05918">
    <property type="entry name" value="A_NRPS_SidN3_like"/>
    <property type="match status" value="2"/>
</dbReference>
<dbReference type="GO" id="GO:0044550">
    <property type="term" value="P:secondary metabolite biosynthetic process"/>
    <property type="evidence" value="ECO:0007669"/>
    <property type="project" value="TreeGrafter"/>
</dbReference>
<dbReference type="STRING" id="36646.A0A1V6U721"/>
<dbReference type="Pfam" id="PF00550">
    <property type="entry name" value="PP-binding"/>
    <property type="match status" value="2"/>
</dbReference>
<dbReference type="NCBIfam" id="TIGR01733">
    <property type="entry name" value="AA-adenyl-dom"/>
    <property type="match status" value="2"/>
</dbReference>
<dbReference type="Proteomes" id="UP000191500">
    <property type="component" value="Unassembled WGS sequence"/>
</dbReference>
<dbReference type="EMBL" id="MDDG01000025">
    <property type="protein sequence ID" value="OQE34235.1"/>
    <property type="molecule type" value="Genomic_DNA"/>
</dbReference>
<dbReference type="InterPro" id="IPR023213">
    <property type="entry name" value="CAT-like_dom_sf"/>
</dbReference>
<dbReference type="PANTHER" id="PTHR45527:SF3">
    <property type="entry name" value="SIDEROPHORE SYNTHETASE (EUROFUNG)"/>
    <property type="match status" value="1"/>
</dbReference>
<dbReference type="GO" id="GO:0043041">
    <property type="term" value="P:amino acid activation for nonribosomal peptide biosynthetic process"/>
    <property type="evidence" value="ECO:0007669"/>
    <property type="project" value="TreeGrafter"/>
</dbReference>
<evidence type="ECO:0000259" key="5">
    <source>
        <dbReference type="PROSITE" id="PS50075"/>
    </source>
</evidence>
<dbReference type="SUPFAM" id="SSF52777">
    <property type="entry name" value="CoA-dependent acyltransferases"/>
    <property type="match status" value="2"/>
</dbReference>
<keyword evidence="7" id="KW-1185">Reference proteome</keyword>
<dbReference type="InterPro" id="IPR042099">
    <property type="entry name" value="ANL_N_sf"/>
</dbReference>
<dbReference type="Gene3D" id="3.30.559.30">
    <property type="entry name" value="Nonribosomal peptide synthetase, condensation domain"/>
    <property type="match status" value="1"/>
</dbReference>
<comment type="similarity">
    <text evidence="4">Belongs to the NRP synthetase family.</text>
</comment>
<dbReference type="Pfam" id="PF00668">
    <property type="entry name" value="Condensation"/>
    <property type="match status" value="1"/>
</dbReference>
<protein>
    <recommendedName>
        <fullName evidence="5">Carrier domain-containing protein</fullName>
    </recommendedName>
</protein>
<keyword evidence="1" id="KW-0596">Phosphopantetheine</keyword>
<gene>
    <name evidence="6" type="ORF">PENCOP_c025G06904</name>
</gene>
<evidence type="ECO:0000313" key="7">
    <source>
        <dbReference type="Proteomes" id="UP000191500"/>
    </source>
</evidence>
<dbReference type="InterPro" id="IPR009081">
    <property type="entry name" value="PP-bd_ACP"/>
</dbReference>
<dbReference type="PANTHER" id="PTHR45527">
    <property type="entry name" value="NONRIBOSOMAL PEPTIDE SYNTHETASE"/>
    <property type="match status" value="1"/>
</dbReference>
<dbReference type="SUPFAM" id="SSF47336">
    <property type="entry name" value="ACP-like"/>
    <property type="match status" value="2"/>
</dbReference>
<dbReference type="InterPro" id="IPR013120">
    <property type="entry name" value="FAR_NAD-bd"/>
</dbReference>
<reference evidence="7" key="1">
    <citation type="journal article" date="2017" name="Nat. Microbiol.">
        <title>Global analysis of biosynthetic gene clusters reveals vast potential of secondary metabolite production in Penicillium species.</title>
        <authorList>
            <person name="Nielsen J.C."/>
            <person name="Grijseels S."/>
            <person name="Prigent S."/>
            <person name="Ji B."/>
            <person name="Dainat J."/>
            <person name="Nielsen K.F."/>
            <person name="Frisvad J.C."/>
            <person name="Workman M."/>
            <person name="Nielsen J."/>
        </authorList>
    </citation>
    <scope>NUCLEOTIDE SEQUENCE [LARGE SCALE GENOMIC DNA]</scope>
    <source>
        <strain evidence="7">IBT 31321</strain>
    </source>
</reference>
<dbReference type="InterPro" id="IPR045851">
    <property type="entry name" value="AMP-bd_C_sf"/>
</dbReference>
<dbReference type="InterPro" id="IPR010071">
    <property type="entry name" value="AA_adenyl_dom"/>
</dbReference>
<dbReference type="InterPro" id="IPR036291">
    <property type="entry name" value="NAD(P)-bd_dom_sf"/>
</dbReference>
<dbReference type="InterPro" id="IPR020845">
    <property type="entry name" value="AMP-binding_CS"/>
</dbReference>
<evidence type="ECO:0000256" key="1">
    <source>
        <dbReference type="ARBA" id="ARBA00022450"/>
    </source>
</evidence>
<evidence type="ECO:0000256" key="3">
    <source>
        <dbReference type="ARBA" id="ARBA00022598"/>
    </source>
</evidence>
<evidence type="ECO:0000256" key="2">
    <source>
        <dbReference type="ARBA" id="ARBA00022553"/>
    </source>
</evidence>
<dbReference type="Gene3D" id="3.30.559.10">
    <property type="entry name" value="Chloramphenicol acetyltransferase-like domain"/>
    <property type="match status" value="1"/>
</dbReference>
<dbReference type="GO" id="GO:0005737">
    <property type="term" value="C:cytoplasm"/>
    <property type="evidence" value="ECO:0007669"/>
    <property type="project" value="TreeGrafter"/>
</dbReference>
<dbReference type="Gene3D" id="3.30.300.30">
    <property type="match status" value="2"/>
</dbReference>
<dbReference type="Pfam" id="PF07993">
    <property type="entry name" value="NAD_binding_4"/>
    <property type="match status" value="1"/>
</dbReference>
<dbReference type="Gene3D" id="1.10.1200.10">
    <property type="entry name" value="ACP-like"/>
    <property type="match status" value="1"/>
</dbReference>
<dbReference type="Pfam" id="PF00501">
    <property type="entry name" value="AMP-binding"/>
    <property type="match status" value="2"/>
</dbReference>
<dbReference type="SUPFAM" id="SSF56801">
    <property type="entry name" value="Acetyl-CoA synthetase-like"/>
    <property type="match status" value="2"/>
</dbReference>
<dbReference type="GO" id="GO:0031177">
    <property type="term" value="F:phosphopantetheine binding"/>
    <property type="evidence" value="ECO:0007669"/>
    <property type="project" value="TreeGrafter"/>
</dbReference>
<proteinExistence type="inferred from homology"/>
<feature type="domain" description="Carrier" evidence="5">
    <location>
        <begin position="573"/>
        <end position="649"/>
    </location>
</feature>
<dbReference type="Gene3D" id="3.40.50.720">
    <property type="entry name" value="NAD(P)-binding Rossmann-like Domain"/>
    <property type="match status" value="1"/>
</dbReference>
<organism evidence="6 7">
    <name type="scientific">Penicillium coprophilum</name>
    <dbReference type="NCBI Taxonomy" id="36646"/>
    <lineage>
        <taxon>Eukaryota</taxon>
        <taxon>Fungi</taxon>
        <taxon>Dikarya</taxon>
        <taxon>Ascomycota</taxon>
        <taxon>Pezizomycotina</taxon>
        <taxon>Eurotiomycetes</taxon>
        <taxon>Eurotiomycetidae</taxon>
        <taxon>Eurotiales</taxon>
        <taxon>Aspergillaceae</taxon>
        <taxon>Penicillium</taxon>
    </lineage>
</organism>
<comment type="caution">
    <text evidence="6">The sequence shown here is derived from an EMBL/GenBank/DDBJ whole genome shotgun (WGS) entry which is preliminary data.</text>
</comment>
<name>A0A1V6U721_9EURO</name>
<dbReference type="InterPro" id="IPR036736">
    <property type="entry name" value="ACP-like_sf"/>
</dbReference>